<evidence type="ECO:0000256" key="2">
    <source>
        <dbReference type="SAM" id="MobiDB-lite"/>
    </source>
</evidence>
<feature type="region of interest" description="Disordered" evidence="2">
    <location>
        <begin position="1379"/>
        <end position="1423"/>
    </location>
</feature>
<evidence type="ECO:0000313" key="3">
    <source>
        <dbReference type="EMBL" id="KAF9954920.1"/>
    </source>
</evidence>
<feature type="compositionally biased region" description="Basic residues" evidence="2">
    <location>
        <begin position="211"/>
        <end position="236"/>
    </location>
</feature>
<evidence type="ECO:0000313" key="4">
    <source>
        <dbReference type="Proteomes" id="UP000738359"/>
    </source>
</evidence>
<feature type="coiled-coil region" evidence="1">
    <location>
        <begin position="1715"/>
        <end position="1742"/>
    </location>
</feature>
<feature type="compositionally biased region" description="Pro residues" evidence="2">
    <location>
        <begin position="46"/>
        <end position="59"/>
    </location>
</feature>
<feature type="compositionally biased region" description="Basic and acidic residues" evidence="2">
    <location>
        <begin position="941"/>
        <end position="964"/>
    </location>
</feature>
<dbReference type="InterPro" id="IPR036770">
    <property type="entry name" value="Ankyrin_rpt-contain_sf"/>
</dbReference>
<keyword evidence="4" id="KW-1185">Reference proteome</keyword>
<organism evidence="3 4">
    <name type="scientific">Mortierella alpina</name>
    <name type="common">Oleaginous fungus</name>
    <name type="synonym">Mortierella renispora</name>
    <dbReference type="NCBI Taxonomy" id="64518"/>
    <lineage>
        <taxon>Eukaryota</taxon>
        <taxon>Fungi</taxon>
        <taxon>Fungi incertae sedis</taxon>
        <taxon>Mucoromycota</taxon>
        <taxon>Mortierellomycotina</taxon>
        <taxon>Mortierellomycetes</taxon>
        <taxon>Mortierellales</taxon>
        <taxon>Mortierellaceae</taxon>
        <taxon>Mortierella</taxon>
    </lineage>
</organism>
<dbReference type="EMBL" id="JAAAHY010000939">
    <property type="protein sequence ID" value="KAF9954920.1"/>
    <property type="molecule type" value="Genomic_DNA"/>
</dbReference>
<dbReference type="Proteomes" id="UP000738359">
    <property type="component" value="Unassembled WGS sequence"/>
</dbReference>
<feature type="compositionally biased region" description="Basic and acidic residues" evidence="2">
    <location>
        <begin position="663"/>
        <end position="682"/>
    </location>
</feature>
<feature type="region of interest" description="Disordered" evidence="2">
    <location>
        <begin position="1616"/>
        <end position="1663"/>
    </location>
</feature>
<feature type="compositionally biased region" description="Polar residues" evidence="2">
    <location>
        <begin position="419"/>
        <end position="446"/>
    </location>
</feature>
<feature type="compositionally biased region" description="Polar residues" evidence="2">
    <location>
        <begin position="790"/>
        <end position="812"/>
    </location>
</feature>
<feature type="compositionally biased region" description="Acidic residues" evidence="2">
    <location>
        <begin position="830"/>
        <end position="843"/>
    </location>
</feature>
<evidence type="ECO:0000256" key="1">
    <source>
        <dbReference type="SAM" id="Coils"/>
    </source>
</evidence>
<sequence>MASRNTVETLPLAAHSSSWLSDPGLPWISSTNAVASKVHHPREPQALPPRSPPTSPPRSPMSDRVPPSALSSIPQTNNSPITRLPVDILLYIASLRFLSLSDIVRWRSTASVFYHSIPVPNAILQAAHLFQIRPRRGLLDIGDQSRAAVPLQCSQDDPRRLSTAKDLYSKYKDQQLRDIMNRLTRLLLHPAFQPRLMRSSYSFHHQEPSSTHHHHHTHHPARYGQAHHYHHPRDRFKRAKRIRRDWQDYPVFLTGNPPDLVRLAIEFGHLPFVDHLLHRGFRPRDLLGYVSMVPFLPFEADGTSPEQDASGHMDSQEPGQRQKRADDQGRESLHKRSQELNQIWECMRVANQELTDACARADLDGVIKVLDATLISPRPALDGTPELYAAHKASVKGKQRRQSLDDTHSEHGSLATECAPSNQKAAGLNQTGAGVGSPSSRVTPGSYSRDCGTFFGEPEDVLQPDLAHATSPAVIHRSIIFRTRQRVDSGGSQEEFRPSFGLQAAAPVSTHDQHELDPHMPWIDGRALTSALLAVCFRRDGFESEEAAALEECRAVPIVNELLKYDCMLTAQSLGQAVLGVAYSRSPGSLKRAQEQRAQRQYPHSMHPDSSSAPTISVMDLLMERIGPREWLKLIKCYLQRQEFDDLAVILQRCPFKGSQIEAIEKEKDKDPRQPYRSESRDALNQQDQYRQQVRELIVREAGICGVGTRLGHFTGRGIGQASYNVSSTLYAASRILYTGSGTRINHSYMLPRGGFRGIGGNSSGHSSSMGAETTADAADSFQGEEDEGQQGTPTATTNHRSNLGLPDQQQPHLPLAHEYGSHGNTDINAEADGDGQDEDDFGIEPEQVDAQDANLAFGGVGSSTTSSSRPGPGIAGIAIQVKAPEHIVKTLLKMGFRFFSICDLSISDARHPLALQFRQQEKMNRQMIEFCMAPYVEQMDPGREQHEREGKSRTGSKRQEYHHDAADLERHSEAVQRFLYPAAHNPTRVAVSIAGLPSLIASCNISGDGSSHHQPAGPLVTRQRFSMISPVTPTRTTATPVASRSSPRACAGSAPFVLPPVQLGDSFASIAAAAASNAPLHEIPSPFDPAQFQQNWFGKSMPFPIRTSIDQRASLSDGWRSLESPAERLSPAMLAQQQMLHETIKRRVREYLASEYVDLMTVGICLYQACYHRKEVLLSVLLEHRLLIAQDALTGAVQVAASVGWRRGLDLLLMQQGDLEAEIEPVVATTSEHVHLGTSMKWDHATAPQLFPGQGDSNSRPQAIHNRSRAASAGGLEGLVNRRLRRHCSDGDRLDRMSDNRPTELGVGVGGRSFEIHRRLSFDLSHPPVDSAGTLEGARQSHISGTLLAGPITPTPRSSSLKTKLLYLLPNLSATFSSTPSADNVAGRPRRQRAKQHRQQQERSHGRKDSEKTPQHTVPAPTAAPAVVMLSTSGLWSLPAVMMQRKNRNAVVALMAACTRNDPGLVQWLVESFADIQVVHIMQALMIACDLGLVRVVKALMGASVTARHGRSEGHGKPSNAGSRMLFRRWLAFQHHKILEHTLSPSVDAKLSAAPEGLQQGFHSFPFIFLMESSPLFRHFYQTLNTLSSCQFMTKRGGSSRSSSSAALSSRALSSNSALADDKKHGSQRTQESNDAQQGSDAALYPAQKRQSTRGRSPQETKHEIIRSMLAPVLELLGPISVRKALDRLPRDCWWPLDPDVRLVVDQEARKAMVAILATRKRQQREQVQKAREQQRIQEHKWRQAQQHSTGLDLYQQEQCQGKADSEGAVVLDNEKGSGATPAGGAQKWHKATAQWRRVRRWMVHKKSRRRESPTAAEDAEKEASFDASAAPSFFRRMSLSNMGV</sequence>
<keyword evidence="1" id="KW-0175">Coiled coil</keyword>
<feature type="compositionally biased region" description="Polar residues" evidence="2">
    <location>
        <begin position="1629"/>
        <end position="1641"/>
    </location>
</feature>
<gene>
    <name evidence="3" type="ORF">BGZ70_010412</name>
</gene>
<feature type="compositionally biased region" description="Basic residues" evidence="2">
    <location>
        <begin position="1389"/>
        <end position="1399"/>
    </location>
</feature>
<feature type="region of interest" description="Disordered" evidence="2">
    <location>
        <begin position="1805"/>
        <end position="1832"/>
    </location>
</feature>
<feature type="region of interest" description="Disordered" evidence="2">
    <location>
        <begin position="663"/>
        <end position="688"/>
    </location>
</feature>
<feature type="compositionally biased region" description="Basic and acidic residues" evidence="2">
    <location>
        <begin position="323"/>
        <end position="335"/>
    </location>
</feature>
<feature type="region of interest" description="Disordered" evidence="2">
    <location>
        <begin position="940"/>
        <end position="964"/>
    </location>
</feature>
<feature type="region of interest" description="Disordered" evidence="2">
    <location>
        <begin position="203"/>
        <end position="236"/>
    </location>
</feature>
<feature type="region of interest" description="Disordered" evidence="2">
    <location>
        <begin position="301"/>
        <end position="335"/>
    </location>
</feature>
<feature type="region of interest" description="Disordered" evidence="2">
    <location>
        <begin position="392"/>
        <end position="446"/>
    </location>
</feature>
<feature type="compositionally biased region" description="Basic and acidic residues" evidence="2">
    <location>
        <begin position="1400"/>
        <end position="1415"/>
    </location>
</feature>
<dbReference type="SUPFAM" id="SSF48403">
    <property type="entry name" value="Ankyrin repeat"/>
    <property type="match status" value="1"/>
</dbReference>
<feature type="region of interest" description="Disordered" evidence="2">
    <location>
        <begin position="590"/>
        <end position="613"/>
    </location>
</feature>
<reference evidence="3" key="1">
    <citation type="journal article" date="2020" name="Fungal Divers.">
        <title>Resolving the Mortierellaceae phylogeny through synthesis of multi-gene phylogenetics and phylogenomics.</title>
        <authorList>
            <person name="Vandepol N."/>
            <person name="Liber J."/>
            <person name="Desiro A."/>
            <person name="Na H."/>
            <person name="Kennedy M."/>
            <person name="Barry K."/>
            <person name="Grigoriev I.V."/>
            <person name="Miller A.N."/>
            <person name="O'Donnell K."/>
            <person name="Stajich J.E."/>
            <person name="Bonito G."/>
        </authorList>
    </citation>
    <scope>NUCLEOTIDE SEQUENCE</scope>
    <source>
        <strain evidence="3">CK1249</strain>
    </source>
</reference>
<protein>
    <submittedName>
        <fullName evidence="3">Uncharacterized protein</fullName>
    </submittedName>
</protein>
<comment type="caution">
    <text evidence="3">The sequence shown here is derived from an EMBL/GenBank/DDBJ whole genome shotgun (WGS) entry which is preliminary data.</text>
</comment>
<name>A0A9P6IZ68_MORAP</name>
<accession>A0A9P6IZ68</accession>
<feature type="compositionally biased region" description="Basic and acidic residues" evidence="2">
    <location>
        <begin position="402"/>
        <end position="411"/>
    </location>
</feature>
<feature type="region of interest" description="Disordered" evidence="2">
    <location>
        <begin position="760"/>
        <end position="843"/>
    </location>
</feature>
<dbReference type="Gene3D" id="1.25.40.20">
    <property type="entry name" value="Ankyrin repeat-containing domain"/>
    <property type="match status" value="1"/>
</dbReference>
<proteinExistence type="predicted"/>
<feature type="region of interest" description="Disordered" evidence="2">
    <location>
        <begin position="36"/>
        <end position="76"/>
    </location>
</feature>
<dbReference type="OrthoDB" id="2414666at2759"/>